<dbReference type="InterPro" id="IPR003661">
    <property type="entry name" value="HisK_dim/P_dom"/>
</dbReference>
<dbReference type="PRINTS" id="PR00344">
    <property type="entry name" value="BCTRLSENSOR"/>
</dbReference>
<evidence type="ECO:0000313" key="16">
    <source>
        <dbReference type="EMBL" id="RGN40186.1"/>
    </source>
</evidence>
<feature type="modified residue" description="4-aspartylphosphate" evidence="11">
    <location>
        <position position="1195"/>
    </location>
</feature>
<dbReference type="PROSITE" id="PS01124">
    <property type="entry name" value="HTH_ARAC_FAMILY_2"/>
    <property type="match status" value="1"/>
</dbReference>
<dbReference type="InterPro" id="IPR004358">
    <property type="entry name" value="Sig_transdc_His_kin-like_C"/>
</dbReference>
<evidence type="ECO:0000256" key="10">
    <source>
        <dbReference type="ARBA" id="ARBA00023163"/>
    </source>
</evidence>
<comment type="caution">
    <text evidence="16">The sequence shown here is derived from an EMBL/GenBank/DDBJ whole genome shotgun (WGS) entry which is preliminary data.</text>
</comment>
<evidence type="ECO:0000256" key="4">
    <source>
        <dbReference type="ARBA" id="ARBA00022679"/>
    </source>
</evidence>
<dbReference type="SUPFAM" id="SSF52172">
    <property type="entry name" value="CheY-like"/>
    <property type="match status" value="1"/>
</dbReference>
<dbReference type="CDD" id="cd00082">
    <property type="entry name" value="HisKA"/>
    <property type="match status" value="1"/>
</dbReference>
<dbReference type="Gene3D" id="2.60.40.10">
    <property type="entry name" value="Immunoglobulins"/>
    <property type="match status" value="1"/>
</dbReference>
<dbReference type="Pfam" id="PF07494">
    <property type="entry name" value="Reg_prop"/>
    <property type="match status" value="7"/>
</dbReference>
<dbReference type="SMART" id="SM00388">
    <property type="entry name" value="HisKA"/>
    <property type="match status" value="1"/>
</dbReference>
<keyword evidence="10" id="KW-0804">Transcription</keyword>
<sequence length="1404" mass="158766">MKIMFTVKEKIWSFVFYLGIFIPLVCQATMTPKHDSLAFKSSSILNGLSSKDVQSVYQDRDGYIWISTRNGLFQYDGYSITTYKSNLYCPDLLTSNNIMCVAEDAQHQLWIGTYNGLNVLDKRTGKIRKIENAEVAGTGTSQILVTSDNRILFATEGGLLEYLEDENRFLAFNQSNTDGVFPRTTVKSLFEDDRGDIWIGTWSEGLFRYETKTGKYWKYPRMNVGNSAHVVFQDSHRDVWVGTWGSGLHLLHNAYNPEKTTWTTFAHDEKQPGTISDNLIYAISEDVNTHSLWVGTRSGLSILPLRNAETPRFKFENCYSGESENSISISEVASLWRDRQGIMWVGMIGGGVNMVNTRKAKFSLDRLPEVKRTLKSNSVRSILLDDEGQLWMGISTYGFGVKNRETGKFTHHGQMSSFSSYSGISTVMSIMQSPSTGHIWIGVYNGGAYEIDKSAPMGTGVKAHNSSNAPWMCNSCIYYIYEDSRHNLWFATRGGTSMRAADGIPVRFDSLSVGGVPVQDMVVMQLAEGHNGDMWMASSTHGVIRIQGSGNSLGGYTLSGYSVANGKLSSNYADCVYKDIEGRIWVGTGGSGLSLYDAAADAFLPVHELWNLPGDAVANIQSDKKGNLWLGTNAGLLRLTVPRDLQNVTYRLYTTSDGLQDNIFNRGASFVAADGEMFFGGHRGYNSFYPDRQEEQVFSSPVVITDIEVFNQSWTALSDEERAEISSLSPRFTDEIVLDYKRNNFNIEFSALEYANPERNQYAYKLDGFDAGWQYTNASKRFAYYNNLKSGTYTFHVKSSNSNGIWDENVQTVKVVILPPPWKTWWAYTLYILVLLGITWYIFRIIRNRIRLRNALHLREMEQAKAEEINHAKLQFFTNITHELLTPLTIISASVDELKQTAPAYKEQYNVMTHNINRLIRLLQQILEFRKAETGNLKLKVSQGDLAQFVRRSLDGFRPLMKKKDIHFTIQSDADKCFAFFDPDKLDKILYNLLSNASKYNKAGGKVRIELKHDEANETVYIIVKDNGPGISKESQKNLFKRFYEGDYRRFNTIGTGIGLSLVRDLVALHHGTISVESEEGEGTAFNVQIPIGRSAYSEEEIDDAGTLPTPDVADDLQKDVVFTNAPSLPEDGDLGKESVAEEKKYALLLVEDNEDLLGLMVKLLGTEYLIHTATNGKEALDVLEEEDIDLIVSDVMMPVMDGIELCRNIKGNFDTSHIPLILLTAKKQEEDRVEAYESGADAFITKPFNLSVLHARISNLLKSRERVMKDFKKQLVFEAKELNYTSMDEDFLQRAIDCVNRHLDDPEFDQTRFLEEMHTTKSTFFRKLKSLTGLTYVSFIRNIRMKAACRIMEEKKQIRISELSYAVGYNDPRYFSSTFKKEIGMQPSEYMERFTSGGTIEGE</sequence>
<keyword evidence="12" id="KW-0812">Transmembrane</keyword>
<dbReference type="Proteomes" id="UP000260983">
    <property type="component" value="Unassembled WGS sequence"/>
</dbReference>
<dbReference type="EMBL" id="QSUL01000001">
    <property type="protein sequence ID" value="RGN40186.1"/>
    <property type="molecule type" value="Genomic_DNA"/>
</dbReference>
<evidence type="ECO:0000256" key="5">
    <source>
        <dbReference type="ARBA" id="ARBA00022741"/>
    </source>
</evidence>
<dbReference type="PANTHER" id="PTHR43547:SF2">
    <property type="entry name" value="HYBRID SIGNAL TRANSDUCTION HISTIDINE KINASE C"/>
    <property type="match status" value="1"/>
</dbReference>
<evidence type="ECO:0000256" key="2">
    <source>
        <dbReference type="ARBA" id="ARBA00012438"/>
    </source>
</evidence>
<evidence type="ECO:0000256" key="1">
    <source>
        <dbReference type="ARBA" id="ARBA00000085"/>
    </source>
</evidence>
<feature type="transmembrane region" description="Helical" evidence="12">
    <location>
        <begin position="825"/>
        <end position="843"/>
    </location>
</feature>
<dbReference type="InterPro" id="IPR001789">
    <property type="entry name" value="Sig_transdc_resp-reg_receiver"/>
</dbReference>
<dbReference type="GO" id="GO:0003700">
    <property type="term" value="F:DNA-binding transcription factor activity"/>
    <property type="evidence" value="ECO:0007669"/>
    <property type="project" value="InterPro"/>
</dbReference>
<dbReference type="SUPFAM" id="SSF47384">
    <property type="entry name" value="Homodimeric domain of signal transducing histidine kinase"/>
    <property type="match status" value="1"/>
</dbReference>
<evidence type="ECO:0000256" key="6">
    <source>
        <dbReference type="ARBA" id="ARBA00022777"/>
    </source>
</evidence>
<evidence type="ECO:0000256" key="11">
    <source>
        <dbReference type="PROSITE-ProRule" id="PRU00169"/>
    </source>
</evidence>
<dbReference type="InterPro" id="IPR011006">
    <property type="entry name" value="CheY-like_superfamily"/>
</dbReference>
<evidence type="ECO:0000256" key="12">
    <source>
        <dbReference type="SAM" id="Phobius"/>
    </source>
</evidence>
<dbReference type="InterPro" id="IPR005467">
    <property type="entry name" value="His_kinase_dom"/>
</dbReference>
<keyword evidence="12" id="KW-1133">Transmembrane helix</keyword>
<dbReference type="FunFam" id="2.60.40.10:FF:000791">
    <property type="entry name" value="Two-component system sensor histidine kinase/response regulator"/>
    <property type="match status" value="1"/>
</dbReference>
<accession>A0A3E5BRD0</accession>
<dbReference type="InterPro" id="IPR011110">
    <property type="entry name" value="Reg_prop"/>
</dbReference>
<dbReference type="SMART" id="SM00342">
    <property type="entry name" value="HTH_ARAC"/>
    <property type="match status" value="1"/>
</dbReference>
<dbReference type="InterPro" id="IPR009057">
    <property type="entry name" value="Homeodomain-like_sf"/>
</dbReference>
<evidence type="ECO:0000256" key="7">
    <source>
        <dbReference type="ARBA" id="ARBA00022840"/>
    </source>
</evidence>
<dbReference type="EC" id="2.7.13.3" evidence="2"/>
<dbReference type="Gene3D" id="1.10.287.130">
    <property type="match status" value="1"/>
</dbReference>
<dbReference type="Gene3D" id="1.10.10.60">
    <property type="entry name" value="Homeodomain-like"/>
    <property type="match status" value="1"/>
</dbReference>
<feature type="domain" description="Histidine kinase" evidence="14">
    <location>
        <begin position="879"/>
        <end position="1094"/>
    </location>
</feature>
<dbReference type="Gene3D" id="3.30.565.10">
    <property type="entry name" value="Histidine kinase-like ATPase, C-terminal domain"/>
    <property type="match status" value="1"/>
</dbReference>
<evidence type="ECO:0000256" key="8">
    <source>
        <dbReference type="ARBA" id="ARBA00023012"/>
    </source>
</evidence>
<dbReference type="GO" id="GO:0000155">
    <property type="term" value="F:phosphorelay sensor kinase activity"/>
    <property type="evidence" value="ECO:0007669"/>
    <property type="project" value="InterPro"/>
</dbReference>
<dbReference type="InterPro" id="IPR013783">
    <property type="entry name" value="Ig-like_fold"/>
</dbReference>
<dbReference type="Gene3D" id="3.40.50.2300">
    <property type="match status" value="1"/>
</dbReference>
<feature type="domain" description="Response regulatory" evidence="15">
    <location>
        <begin position="1147"/>
        <end position="1262"/>
    </location>
</feature>
<dbReference type="InterPro" id="IPR036097">
    <property type="entry name" value="HisK_dim/P_sf"/>
</dbReference>
<evidence type="ECO:0000256" key="3">
    <source>
        <dbReference type="ARBA" id="ARBA00022553"/>
    </source>
</evidence>
<organism evidence="16 17">
    <name type="scientific">Bacteroides oleiciplenus</name>
    <dbReference type="NCBI Taxonomy" id="626931"/>
    <lineage>
        <taxon>Bacteria</taxon>
        <taxon>Pseudomonadati</taxon>
        <taxon>Bacteroidota</taxon>
        <taxon>Bacteroidia</taxon>
        <taxon>Bacteroidales</taxon>
        <taxon>Bacteroidaceae</taxon>
        <taxon>Bacteroides</taxon>
    </lineage>
</organism>
<dbReference type="PANTHER" id="PTHR43547">
    <property type="entry name" value="TWO-COMPONENT HISTIDINE KINASE"/>
    <property type="match status" value="1"/>
</dbReference>
<keyword evidence="5" id="KW-0547">Nucleotide-binding</keyword>
<dbReference type="PROSITE" id="PS50109">
    <property type="entry name" value="HIS_KIN"/>
    <property type="match status" value="1"/>
</dbReference>
<dbReference type="Pfam" id="PF07495">
    <property type="entry name" value="Y_Y_Y"/>
    <property type="match status" value="1"/>
</dbReference>
<dbReference type="Gene3D" id="2.130.10.10">
    <property type="entry name" value="YVTN repeat-like/Quinoprotein amine dehydrogenase"/>
    <property type="match status" value="2"/>
</dbReference>
<keyword evidence="6" id="KW-0418">Kinase</keyword>
<keyword evidence="12" id="KW-0472">Membrane</keyword>
<evidence type="ECO:0000259" key="15">
    <source>
        <dbReference type="PROSITE" id="PS50110"/>
    </source>
</evidence>
<dbReference type="CDD" id="cd00075">
    <property type="entry name" value="HATPase"/>
    <property type="match status" value="1"/>
</dbReference>
<comment type="catalytic activity">
    <reaction evidence="1">
        <text>ATP + protein L-histidine = ADP + protein N-phospho-L-histidine.</text>
        <dbReference type="EC" id="2.7.13.3"/>
    </reaction>
</comment>
<proteinExistence type="predicted"/>
<dbReference type="SUPFAM" id="SSF46689">
    <property type="entry name" value="Homeodomain-like"/>
    <property type="match status" value="1"/>
</dbReference>
<feature type="domain" description="HTH araC/xylS-type" evidence="13">
    <location>
        <begin position="1294"/>
        <end position="1394"/>
    </location>
</feature>
<dbReference type="SUPFAM" id="SSF55874">
    <property type="entry name" value="ATPase domain of HSP90 chaperone/DNA topoisomerase II/histidine kinase"/>
    <property type="match status" value="1"/>
</dbReference>
<keyword evidence="4" id="KW-0808">Transferase</keyword>
<dbReference type="Pfam" id="PF02518">
    <property type="entry name" value="HATPase_c"/>
    <property type="match status" value="1"/>
</dbReference>
<evidence type="ECO:0000313" key="17">
    <source>
        <dbReference type="Proteomes" id="UP000260983"/>
    </source>
</evidence>
<reference evidence="16 17" key="1">
    <citation type="submission" date="2018-08" db="EMBL/GenBank/DDBJ databases">
        <title>A genome reference for cultivated species of the human gut microbiota.</title>
        <authorList>
            <person name="Zou Y."/>
            <person name="Xue W."/>
            <person name="Luo G."/>
        </authorList>
    </citation>
    <scope>NUCLEOTIDE SEQUENCE [LARGE SCALE GENOMIC DNA]</scope>
    <source>
        <strain evidence="16 17">OM05-15BH</strain>
    </source>
</reference>
<dbReference type="InterPro" id="IPR003594">
    <property type="entry name" value="HATPase_dom"/>
</dbReference>
<dbReference type="FunFam" id="3.40.50.2300:FF:000138">
    <property type="entry name" value="Two-component system sensor histidine kinase/response regulator"/>
    <property type="match status" value="1"/>
</dbReference>
<dbReference type="InterPro" id="IPR015943">
    <property type="entry name" value="WD40/YVTN_repeat-like_dom_sf"/>
</dbReference>
<dbReference type="FunFam" id="3.30.565.10:FF:000037">
    <property type="entry name" value="Hybrid sensor histidine kinase/response regulator"/>
    <property type="match status" value="1"/>
</dbReference>
<dbReference type="SMART" id="SM00448">
    <property type="entry name" value="REC"/>
    <property type="match status" value="1"/>
</dbReference>
<dbReference type="Pfam" id="PF00072">
    <property type="entry name" value="Response_reg"/>
    <property type="match status" value="1"/>
</dbReference>
<dbReference type="InterPro" id="IPR036890">
    <property type="entry name" value="HATPase_C_sf"/>
</dbReference>
<evidence type="ECO:0000259" key="13">
    <source>
        <dbReference type="PROSITE" id="PS01124"/>
    </source>
</evidence>
<gene>
    <name evidence="16" type="ORF">DXB65_00630</name>
</gene>
<dbReference type="Pfam" id="PF12833">
    <property type="entry name" value="HTH_18"/>
    <property type="match status" value="1"/>
</dbReference>
<keyword evidence="8" id="KW-0902">Two-component regulatory system</keyword>
<dbReference type="InterPro" id="IPR011123">
    <property type="entry name" value="Y_Y_Y"/>
</dbReference>
<dbReference type="GO" id="GO:0005524">
    <property type="term" value="F:ATP binding"/>
    <property type="evidence" value="ECO:0007669"/>
    <property type="project" value="UniProtKB-KW"/>
</dbReference>
<dbReference type="CDD" id="cd17574">
    <property type="entry name" value="REC_OmpR"/>
    <property type="match status" value="1"/>
</dbReference>
<dbReference type="SUPFAM" id="SSF63829">
    <property type="entry name" value="Calcium-dependent phosphotriesterase"/>
    <property type="match status" value="3"/>
</dbReference>
<protein>
    <recommendedName>
        <fullName evidence="2">histidine kinase</fullName>
        <ecNumber evidence="2">2.7.13.3</ecNumber>
    </recommendedName>
</protein>
<name>A0A3E5BRD0_9BACE</name>
<evidence type="ECO:0000259" key="14">
    <source>
        <dbReference type="PROSITE" id="PS50109"/>
    </source>
</evidence>
<keyword evidence="7" id="KW-0067">ATP-binding</keyword>
<keyword evidence="3 11" id="KW-0597">Phosphoprotein</keyword>
<dbReference type="PROSITE" id="PS50110">
    <property type="entry name" value="RESPONSE_REGULATORY"/>
    <property type="match status" value="1"/>
</dbReference>
<dbReference type="GO" id="GO:0043565">
    <property type="term" value="F:sequence-specific DNA binding"/>
    <property type="evidence" value="ECO:0007669"/>
    <property type="project" value="InterPro"/>
</dbReference>
<keyword evidence="9" id="KW-0805">Transcription regulation</keyword>
<evidence type="ECO:0000256" key="9">
    <source>
        <dbReference type="ARBA" id="ARBA00023015"/>
    </source>
</evidence>
<dbReference type="Pfam" id="PF00512">
    <property type="entry name" value="HisKA"/>
    <property type="match status" value="1"/>
</dbReference>
<dbReference type="InterPro" id="IPR018060">
    <property type="entry name" value="HTH_AraC"/>
</dbReference>
<dbReference type="SMART" id="SM00387">
    <property type="entry name" value="HATPase_c"/>
    <property type="match status" value="1"/>
</dbReference>